<name>A0ACC0CDK5_CATRO</name>
<evidence type="ECO:0000313" key="2">
    <source>
        <dbReference type="Proteomes" id="UP001060085"/>
    </source>
</evidence>
<sequence>MLKGLCASNQYFKDIFENFLLVVYGFNPLTLFDLVPLPIDHIVSIDGKWKAEFVKSILAKVHNAIVAGINHGLNRRQTLDVKRTNSRKVLDLSLTVGPAPTVANRVLVDFDLSMFNQMFSFELGFLRHLIKHRRLLVSCATSLGRIGTTAIMPSKGFEGLKKTRSHLGTQSSQTLGTTSKPLSYKNLKLPLLCGNFGHYDYEAWDQKVESFFYSYCVREEEKFQLVLKSLPYEVIVWWDSKCENGRRMGVQPIKTWLLMKESLWNRFGVGNHEGQRQGQPKVKSMELSMVEESQKIKEFHKLGLKRVLKSMLWKRYPNRNFVASRVERAFKLKKKKQKKKD</sequence>
<proteinExistence type="predicted"/>
<dbReference type="EMBL" id="CM044701">
    <property type="protein sequence ID" value="KAI5683029.1"/>
    <property type="molecule type" value="Genomic_DNA"/>
</dbReference>
<comment type="caution">
    <text evidence="1">The sequence shown here is derived from an EMBL/GenBank/DDBJ whole genome shotgun (WGS) entry which is preliminary data.</text>
</comment>
<organism evidence="1 2">
    <name type="scientific">Catharanthus roseus</name>
    <name type="common">Madagascar periwinkle</name>
    <name type="synonym">Vinca rosea</name>
    <dbReference type="NCBI Taxonomy" id="4058"/>
    <lineage>
        <taxon>Eukaryota</taxon>
        <taxon>Viridiplantae</taxon>
        <taxon>Streptophyta</taxon>
        <taxon>Embryophyta</taxon>
        <taxon>Tracheophyta</taxon>
        <taxon>Spermatophyta</taxon>
        <taxon>Magnoliopsida</taxon>
        <taxon>eudicotyledons</taxon>
        <taxon>Gunneridae</taxon>
        <taxon>Pentapetalae</taxon>
        <taxon>asterids</taxon>
        <taxon>lamiids</taxon>
        <taxon>Gentianales</taxon>
        <taxon>Apocynaceae</taxon>
        <taxon>Rauvolfioideae</taxon>
        <taxon>Vinceae</taxon>
        <taxon>Catharanthinae</taxon>
        <taxon>Catharanthus</taxon>
    </lineage>
</organism>
<evidence type="ECO:0000313" key="1">
    <source>
        <dbReference type="EMBL" id="KAI5683029.1"/>
    </source>
</evidence>
<keyword evidence="2" id="KW-1185">Reference proteome</keyword>
<protein>
    <submittedName>
        <fullName evidence="1">Uncharacterized protein</fullName>
    </submittedName>
</protein>
<gene>
    <name evidence="1" type="ORF">M9H77_04257</name>
</gene>
<dbReference type="Proteomes" id="UP001060085">
    <property type="component" value="Linkage Group LG01"/>
</dbReference>
<accession>A0ACC0CDK5</accession>
<reference evidence="2" key="1">
    <citation type="journal article" date="2023" name="Nat. Plants">
        <title>Single-cell RNA sequencing provides a high-resolution roadmap for understanding the multicellular compartmentation of specialized metabolism.</title>
        <authorList>
            <person name="Sun S."/>
            <person name="Shen X."/>
            <person name="Li Y."/>
            <person name="Li Y."/>
            <person name="Wang S."/>
            <person name="Li R."/>
            <person name="Zhang H."/>
            <person name="Shen G."/>
            <person name="Guo B."/>
            <person name="Wei J."/>
            <person name="Xu J."/>
            <person name="St-Pierre B."/>
            <person name="Chen S."/>
            <person name="Sun C."/>
        </authorList>
    </citation>
    <scope>NUCLEOTIDE SEQUENCE [LARGE SCALE GENOMIC DNA]</scope>
</reference>